<dbReference type="Pfam" id="PF13087">
    <property type="entry name" value="AAA_12"/>
    <property type="match status" value="1"/>
</dbReference>
<dbReference type="InterPro" id="IPR025103">
    <property type="entry name" value="DUF4011"/>
</dbReference>
<dbReference type="InterPro" id="IPR049468">
    <property type="entry name" value="Restrct_endonuc-II-like_dom"/>
</dbReference>
<feature type="region of interest" description="Disordered" evidence="1">
    <location>
        <begin position="1769"/>
        <end position="1804"/>
    </location>
</feature>
<dbReference type="SUPFAM" id="SSF52980">
    <property type="entry name" value="Restriction endonuclease-like"/>
    <property type="match status" value="1"/>
</dbReference>
<dbReference type="Pfam" id="PF13195">
    <property type="entry name" value="DUF4011"/>
    <property type="match status" value="1"/>
</dbReference>
<dbReference type="InterPro" id="IPR047187">
    <property type="entry name" value="SF1_C_Upf1"/>
</dbReference>
<evidence type="ECO:0000256" key="1">
    <source>
        <dbReference type="SAM" id="MobiDB-lite"/>
    </source>
</evidence>
<dbReference type="InterPro" id="IPR045055">
    <property type="entry name" value="DNA2/NAM7-like"/>
</dbReference>
<dbReference type="RefSeq" id="WP_013417960.1">
    <property type="nucleotide sequence ID" value="NC_014664.1"/>
</dbReference>
<dbReference type="InterPro" id="IPR021754">
    <property type="entry name" value="DUF3320"/>
</dbReference>
<dbReference type="InterPro" id="IPR041677">
    <property type="entry name" value="DNA2/NAM7_AAA_11"/>
</dbReference>
<dbReference type="GO" id="GO:0004386">
    <property type="term" value="F:helicase activity"/>
    <property type="evidence" value="ECO:0007669"/>
    <property type="project" value="UniProtKB-KW"/>
</dbReference>
<dbReference type="PANTHER" id="PTHR10887:SF495">
    <property type="entry name" value="HELICASE SENATAXIN ISOFORM X1-RELATED"/>
    <property type="match status" value="1"/>
</dbReference>
<evidence type="ECO:0000259" key="3">
    <source>
        <dbReference type="Pfam" id="PF13086"/>
    </source>
</evidence>
<evidence type="ECO:0000259" key="4">
    <source>
        <dbReference type="Pfam" id="PF13087"/>
    </source>
</evidence>
<dbReference type="Pfam" id="PF13086">
    <property type="entry name" value="AAA_11"/>
    <property type="match status" value="1"/>
</dbReference>
<evidence type="ECO:0000259" key="5">
    <source>
        <dbReference type="Pfam" id="PF18741"/>
    </source>
</evidence>
<accession>E3I6Y8</accession>
<dbReference type="eggNOG" id="COG1198">
    <property type="taxonomic scope" value="Bacteria"/>
</dbReference>
<dbReference type="FunFam" id="3.40.960.10:FF:000002">
    <property type="entry name" value="DNA helicase related protein"/>
    <property type="match status" value="1"/>
</dbReference>
<dbReference type="Gene3D" id="3.40.960.10">
    <property type="entry name" value="VSR Endonuclease"/>
    <property type="match status" value="1"/>
</dbReference>
<dbReference type="Pfam" id="PF18741">
    <property type="entry name" value="MTES_1575"/>
    <property type="match status" value="1"/>
</dbReference>
<feature type="domain" description="DUF3320" evidence="2">
    <location>
        <begin position="1839"/>
        <end position="1888"/>
    </location>
</feature>
<organism evidence="6 7">
    <name type="scientific">Rhodomicrobium vannielii (strain ATCC 17100 / DSM 162 / LMG 4299 / NCIMB 10020 / ATH 3.1.1)</name>
    <dbReference type="NCBI Taxonomy" id="648757"/>
    <lineage>
        <taxon>Bacteria</taxon>
        <taxon>Pseudomonadati</taxon>
        <taxon>Pseudomonadota</taxon>
        <taxon>Alphaproteobacteria</taxon>
        <taxon>Hyphomicrobiales</taxon>
        <taxon>Hyphomicrobiaceae</taxon>
        <taxon>Rhodomicrobium</taxon>
    </lineage>
</organism>
<proteinExistence type="predicted"/>
<sequence>MMIGPSIDDTDLPAPSVKLRANVAPHINLAFQVNSIPAVGEIEIANETDGDFSDVAISITSEPAFLKPKALRLDRLRAGDTRSISPVDVDLDPAFLNRLTEAADGEIRISVRAGDESLAAITIPCRALAPTEWTGLSTPPELVAAFVRPNDPAVEVILRNAAEKLRLHGRNSALDGYAGNRKGRSWEVAEAIWAALVDAKIVYALPPSSFEQDGQKIRMPGAILERKLGTCLDLTLLYAACLEQAGLNPIVGFVTGHAFCGLWLTPDAFSSCVVDEAETVRKRLQLQEMILIETTLLTNHPPLKFRTAVDKAASYANEDEPRRFELVVDIAQARQRRIRPLGVELDGQQDALPVTAEAGESVGLDEPPSFMEEAAKPAEPDQPLDRVEQWKRKLLDLSLRNRLLNFKSGKSAVDLFCPDAGALEDRLASGDTIKILATADVMSGDDPRDAEVYQLKAGEDAARQHALEALLRGEVLTALSDDELQDRLTEIHHAARSSLEESGANSLHLAIGFLSWSPAGKDQRCRAPLLLVPVRLERRTIRSGFRLVRHDDDARINPTLLQMLRQDFGLDMPEFERDLPSDASGLDVAQIWRIARQQIKDMKGFELTEEVTLSNFSFAKYLMWKDLVDRAELLKRNAVVRHLIDTPKDTYGDPRDMPEERALDREIHPKDLFMPLLADSSQTAAVVAASRAKDFVLFGPPGTGKSQTIANMIAQLLGDGRSVLFVSQKTTALEVVRKRLNDIGLGSFCLEVHSAKAQKTAVLAQLKTAWESRAADAANEWDAATGDLKALRDKLNEVVLALHRRHGNGLSVHKALGRVIAHRDFAPKLKLSFASPDQHDQAAMRALRDLCRSLRTAVQALGTAPANHPLKEIGHADWSPVWRGELEAACGAFRKSVVDLSSAGAVLAKHFGTSETEDPHRLYSMIVLAALAFKPEAQDAAALTGRDIRALKPVFEAWRKDRAACDAARARLANRYRDAVFSLDLGRLMQDWRDALAASFLTRNGRKKRVWDALAPFTNGDSPEDVGAEIVGLMELKEARAKAMRHDATLGALGAIWQGLETDPARVEAAFAWLAQVTDAAASLANTERDKAGWLACIAALILDRPDFMREGGRFATDAGKTLTAYKAFQAVRKELVHLAHLSDDYFGLPRSAHWLREAASLAETWEANAPKTQRWCDWLRHAAAARARGLAPLIDALTAGNIVASDIDIAFEVAYARWWVEQTVHRDALLRGFVSNQHEDAIARFIELDHKVAQLARHVVVARLSGAVPARNAFGQDPEFGVLSREIEKRARHMPLRRLFSQLPNALTALTPCVMMSPLSVAQFLPADSQPFDVVIFDEASQIPVWDAIGAIARGKQVVVAGDPKQLPPTSFFDRGSNATEDASEVEDLESILDECLAANIPSKRLAWHYRSRHESLIAFSNEKYYDGSLVTFPSPVTEDRAVRFMHVPDGVYERGSGRVNRQEAHAVVADVVRRLSDPAFAASGSSLGIVTFNGEQQRLIETLLDKERREKPELERFFGAEWSEPVFVKNLENVQGDERDVILFSIAYGPDQAGKVSVQISTLNKDGGTRRLNVAITRARSELVVFATLRPDQIDLSRTKAAGIRDFKHFLEYAERGPRALATASEPLGDTESPFEDAVKKALEQKGWQVHPQVGVSGFRVDLGVVHPDAPGRYLAGVECDGATYHRSATARDRDRLREGVLRNLGWRILRVWSTDWWVDPDSAFAHLNARLTEHLECDRTAEMAKLQEIPIEAAAAPVEAVLALISDTPPDDAPSPPESAVPAEEADAVEAEEDAPPQSTIYAGRADGEQLTFLVTDAAGYRAADLAAAGFAPDRDGFYETWYRPTLRKMVAHVIETEGPVFDDVLVRRIARAHGFDRAAGRIRETVLDVIERRFPRSTEDGRKIYWPENADKSRLPRFRASSAELRDHTDIPLPELAALAERFLAEGAKPDEAAIMLARHMGIGRLREAARERFLAAAHHAVRYQQELSD</sequence>
<gene>
    <name evidence="6" type="ordered locus">Rvan_0263</name>
</gene>
<reference evidence="7" key="1">
    <citation type="journal article" date="2011" name="J. Bacteriol.">
        <title>Genome sequences of eight morphologically diverse alphaproteobacteria.</title>
        <authorList>
            <consortium name="US DOE Joint Genome Institute"/>
            <person name="Brown P.J."/>
            <person name="Kysela D.T."/>
            <person name="Buechlein A."/>
            <person name="Hemmerich C."/>
            <person name="Brun Y.V."/>
        </authorList>
    </citation>
    <scope>NUCLEOTIDE SEQUENCE [LARGE SCALE GENOMIC DNA]</scope>
    <source>
        <strain evidence="7">ATCC 17100 / ATH 3.1.1 / DSM 162 / LMG 4299</strain>
    </source>
</reference>
<keyword evidence="6" id="KW-0347">Helicase</keyword>
<protein>
    <submittedName>
        <fullName evidence="6">Putative DNA helicase</fullName>
    </submittedName>
</protein>
<dbReference type="Gene3D" id="3.40.50.300">
    <property type="entry name" value="P-loop containing nucleotide triphosphate hydrolases"/>
    <property type="match status" value="3"/>
</dbReference>
<keyword evidence="6" id="KW-0547">Nucleotide-binding</keyword>
<dbReference type="PANTHER" id="PTHR10887">
    <property type="entry name" value="DNA2/NAM7 HELICASE FAMILY"/>
    <property type="match status" value="1"/>
</dbReference>
<evidence type="ECO:0000259" key="2">
    <source>
        <dbReference type="Pfam" id="PF11784"/>
    </source>
</evidence>
<evidence type="ECO:0000313" key="7">
    <source>
        <dbReference type="Proteomes" id="UP000001399"/>
    </source>
</evidence>
<evidence type="ECO:0000313" key="6">
    <source>
        <dbReference type="EMBL" id="ADP69553.1"/>
    </source>
</evidence>
<dbReference type="CDD" id="cd18808">
    <property type="entry name" value="SF1_C_Upf1"/>
    <property type="match status" value="1"/>
</dbReference>
<keyword evidence="7" id="KW-1185">Reference proteome</keyword>
<dbReference type="InterPro" id="IPR027417">
    <property type="entry name" value="P-loop_NTPase"/>
</dbReference>
<feature type="domain" description="DNA2/NAM7 helicase-like C-terminal" evidence="4">
    <location>
        <begin position="1392"/>
        <end position="1589"/>
    </location>
</feature>
<dbReference type="STRING" id="648757.Rvan_0263"/>
<dbReference type="KEGG" id="rva:Rvan_0263"/>
<dbReference type="InterPro" id="IPR011335">
    <property type="entry name" value="Restrct_endonuc-II-like"/>
</dbReference>
<dbReference type="InterPro" id="IPR041679">
    <property type="entry name" value="DNA2/NAM7-like_C"/>
</dbReference>
<dbReference type="Proteomes" id="UP000001399">
    <property type="component" value="Chromosome"/>
</dbReference>
<feature type="compositionally biased region" description="Acidic residues" evidence="1">
    <location>
        <begin position="1787"/>
        <end position="1798"/>
    </location>
</feature>
<dbReference type="SUPFAM" id="SSF52540">
    <property type="entry name" value="P-loop containing nucleoside triphosphate hydrolases"/>
    <property type="match status" value="1"/>
</dbReference>
<dbReference type="EMBL" id="CP002292">
    <property type="protein sequence ID" value="ADP69553.1"/>
    <property type="molecule type" value="Genomic_DNA"/>
</dbReference>
<keyword evidence="6" id="KW-0378">Hydrolase</keyword>
<name>E3I6Y8_RHOVT</name>
<dbReference type="HOGENOM" id="CLU_000788_0_1_5"/>
<keyword evidence="6" id="KW-0067">ATP-binding</keyword>
<dbReference type="Pfam" id="PF11784">
    <property type="entry name" value="DUF3320"/>
    <property type="match status" value="1"/>
</dbReference>
<feature type="domain" description="DNA2/NAM7 helicase helicase" evidence="3">
    <location>
        <begin position="1330"/>
        <end position="1372"/>
    </location>
</feature>
<feature type="domain" description="Restriction endonuclease type II-like" evidence="5">
    <location>
        <begin position="1637"/>
        <end position="1734"/>
    </location>
</feature>
<dbReference type="FunFam" id="3.40.50.300:FF:002063">
    <property type="entry name" value="DNA helicase related protein"/>
    <property type="match status" value="1"/>
</dbReference>
<dbReference type="eggNOG" id="COG1112">
    <property type="taxonomic scope" value="Bacteria"/>
</dbReference>